<dbReference type="AlphaFoldDB" id="A0A975T7G3"/>
<evidence type="ECO:0000313" key="1">
    <source>
        <dbReference type="EMBL" id="QXE22796.1"/>
    </source>
</evidence>
<keyword evidence="2" id="KW-1185">Reference proteome</keyword>
<organism evidence="1 2">
    <name type="scientific">Richelia sinica FACHB-800</name>
    <dbReference type="NCBI Taxonomy" id="1357546"/>
    <lineage>
        <taxon>Bacteria</taxon>
        <taxon>Bacillati</taxon>
        <taxon>Cyanobacteriota</taxon>
        <taxon>Cyanophyceae</taxon>
        <taxon>Nostocales</taxon>
        <taxon>Nostocaceae</taxon>
        <taxon>Richelia</taxon>
    </lineage>
</organism>
<protein>
    <submittedName>
        <fullName evidence="1">Uncharacterized protein</fullName>
    </submittedName>
</protein>
<reference evidence="1" key="1">
    <citation type="submission" date="2017-04" db="EMBL/GenBank/DDBJ databases">
        <title>Genome deletions in a multicellular cyanobacterial endosymbiont for morphological adaptation in marine diatoms.</title>
        <authorList>
            <person name="Wang Y."/>
            <person name="Gao H."/>
            <person name="Li R."/>
            <person name="Xu X."/>
        </authorList>
    </citation>
    <scope>NUCLEOTIDE SEQUENCE</scope>
    <source>
        <strain evidence="1">FACHB 800</strain>
    </source>
</reference>
<dbReference type="EMBL" id="CP021056">
    <property type="protein sequence ID" value="QXE22796.1"/>
    <property type="molecule type" value="Genomic_DNA"/>
</dbReference>
<evidence type="ECO:0000313" key="2">
    <source>
        <dbReference type="Proteomes" id="UP000683511"/>
    </source>
</evidence>
<name>A0A975T7G3_9NOST</name>
<accession>A0A975T7G3</accession>
<dbReference type="KEGG" id="rsin:B6N60_01482"/>
<gene>
    <name evidence="1" type="ORF">B6N60_01482</name>
</gene>
<proteinExistence type="predicted"/>
<dbReference type="Proteomes" id="UP000683511">
    <property type="component" value="Chromosome"/>
</dbReference>
<sequence>MSCHFNYHQLLSIDEQETPNVNIDICVETLRNIAILSKHEG</sequence>